<proteinExistence type="predicted"/>
<dbReference type="Proteomes" id="UP000523614">
    <property type="component" value="Unassembled WGS sequence"/>
</dbReference>
<accession>A0A847H7G7</accession>
<protein>
    <submittedName>
        <fullName evidence="2">DUF2568 domain-containing protein</fullName>
    </submittedName>
</protein>
<dbReference type="AlphaFoldDB" id="A0A847H7G7"/>
<keyword evidence="1" id="KW-0812">Transmembrane</keyword>
<keyword evidence="1" id="KW-0472">Membrane</keyword>
<organism evidence="2 3">
    <name type="scientific">Corynebacterium marinum</name>
    <dbReference type="NCBI Taxonomy" id="349751"/>
    <lineage>
        <taxon>Bacteria</taxon>
        <taxon>Bacillati</taxon>
        <taxon>Actinomycetota</taxon>
        <taxon>Actinomycetes</taxon>
        <taxon>Mycobacteriales</taxon>
        <taxon>Corynebacteriaceae</taxon>
        <taxon>Corynebacterium</taxon>
    </lineage>
</organism>
<reference evidence="2 3" key="1">
    <citation type="journal article" date="2020" name="Biotechnol. Biofuels">
        <title>New insights from the biogas microbiome by comprehensive genome-resolved metagenomics of nearly 1600 species originating from multiple anaerobic digesters.</title>
        <authorList>
            <person name="Campanaro S."/>
            <person name="Treu L."/>
            <person name="Rodriguez-R L.M."/>
            <person name="Kovalovszki A."/>
            <person name="Ziels R.M."/>
            <person name="Maus I."/>
            <person name="Zhu X."/>
            <person name="Kougias P.G."/>
            <person name="Basile A."/>
            <person name="Luo G."/>
            <person name="Schluter A."/>
            <person name="Konstantinidis K.T."/>
            <person name="Angelidaki I."/>
        </authorList>
    </citation>
    <scope>NUCLEOTIDE SEQUENCE [LARGE SCALE GENOMIC DNA]</scope>
    <source>
        <strain evidence="2">AS06rmzACSIP_235</strain>
    </source>
</reference>
<feature type="transmembrane region" description="Helical" evidence="1">
    <location>
        <begin position="26"/>
        <end position="45"/>
    </location>
</feature>
<evidence type="ECO:0000313" key="3">
    <source>
        <dbReference type="Proteomes" id="UP000523614"/>
    </source>
</evidence>
<comment type="caution">
    <text evidence="2">The sequence shown here is derived from an EMBL/GenBank/DDBJ whole genome shotgun (WGS) entry which is preliminary data.</text>
</comment>
<name>A0A847H7G7_9CORY</name>
<gene>
    <name evidence="2" type="ORF">GX570_00600</name>
</gene>
<feature type="non-terminal residue" evidence="2">
    <location>
        <position position="60"/>
    </location>
</feature>
<evidence type="ECO:0000313" key="2">
    <source>
        <dbReference type="EMBL" id="NLF89841.1"/>
    </source>
</evidence>
<evidence type="ECO:0000256" key="1">
    <source>
        <dbReference type="SAM" id="Phobius"/>
    </source>
</evidence>
<dbReference type="EMBL" id="JAAYYP010000018">
    <property type="protein sequence ID" value="NLF89841.1"/>
    <property type="molecule type" value="Genomic_DNA"/>
</dbReference>
<keyword evidence="1" id="KW-1133">Transmembrane helix</keyword>
<sequence length="60" mass="6169">MIWLALLFLVELAAWGAIGFAGYSLAGWPAGAAAFVAAVTVWGIGASPKAARPRPVAWTV</sequence>